<dbReference type="PROSITE" id="PS50966">
    <property type="entry name" value="ZF_SWIM"/>
    <property type="match status" value="1"/>
</dbReference>
<name>A0AAV6HXY8_9ERIC</name>
<dbReference type="InterPro" id="IPR007527">
    <property type="entry name" value="Znf_SWIM"/>
</dbReference>
<dbReference type="InterPro" id="IPR018289">
    <property type="entry name" value="MULE_transposase_dom"/>
</dbReference>
<keyword evidence="1" id="KW-0479">Metal-binding</keyword>
<protein>
    <recommendedName>
        <fullName evidence="5">SWIM-type domain-containing protein</fullName>
    </recommendedName>
</protein>
<dbReference type="PANTHER" id="PTHR31973">
    <property type="entry name" value="POLYPROTEIN, PUTATIVE-RELATED"/>
    <property type="match status" value="1"/>
</dbReference>
<dbReference type="EMBL" id="JACTNZ010000012">
    <property type="protein sequence ID" value="KAG5520360.1"/>
    <property type="molecule type" value="Genomic_DNA"/>
</dbReference>
<keyword evidence="2 4" id="KW-0863">Zinc-finger</keyword>
<feature type="domain" description="SWIM-type" evidence="5">
    <location>
        <begin position="656"/>
        <end position="696"/>
    </location>
</feature>
<evidence type="ECO:0000256" key="1">
    <source>
        <dbReference type="ARBA" id="ARBA00022723"/>
    </source>
</evidence>
<organism evidence="6 7">
    <name type="scientific">Rhododendron griersonianum</name>
    <dbReference type="NCBI Taxonomy" id="479676"/>
    <lineage>
        <taxon>Eukaryota</taxon>
        <taxon>Viridiplantae</taxon>
        <taxon>Streptophyta</taxon>
        <taxon>Embryophyta</taxon>
        <taxon>Tracheophyta</taxon>
        <taxon>Spermatophyta</taxon>
        <taxon>Magnoliopsida</taxon>
        <taxon>eudicotyledons</taxon>
        <taxon>Gunneridae</taxon>
        <taxon>Pentapetalae</taxon>
        <taxon>asterids</taxon>
        <taxon>Ericales</taxon>
        <taxon>Ericaceae</taxon>
        <taxon>Ericoideae</taxon>
        <taxon>Rhodoreae</taxon>
        <taxon>Rhododendron</taxon>
    </lineage>
</organism>
<dbReference type="Pfam" id="PF03108">
    <property type="entry name" value="DBD_Tnp_Mut"/>
    <property type="match status" value="1"/>
</dbReference>
<dbReference type="GO" id="GO:0008270">
    <property type="term" value="F:zinc ion binding"/>
    <property type="evidence" value="ECO:0007669"/>
    <property type="project" value="UniProtKB-KW"/>
</dbReference>
<dbReference type="Pfam" id="PF04434">
    <property type="entry name" value="SWIM"/>
    <property type="match status" value="1"/>
</dbReference>
<evidence type="ECO:0000313" key="7">
    <source>
        <dbReference type="Proteomes" id="UP000823749"/>
    </source>
</evidence>
<gene>
    <name evidence="6" type="ORF">RHGRI_033063</name>
</gene>
<comment type="caution">
    <text evidence="6">The sequence shown here is derived from an EMBL/GenBank/DDBJ whole genome shotgun (WGS) entry which is preliminary data.</text>
</comment>
<dbReference type="Proteomes" id="UP000823749">
    <property type="component" value="Chromosome 12"/>
</dbReference>
<evidence type="ECO:0000256" key="4">
    <source>
        <dbReference type="PROSITE-ProRule" id="PRU00325"/>
    </source>
</evidence>
<dbReference type="PANTHER" id="PTHR31973:SF187">
    <property type="entry name" value="MUTATOR TRANSPOSASE MUDRA PROTEIN"/>
    <property type="match status" value="1"/>
</dbReference>
<proteinExistence type="predicted"/>
<sequence>MTVKIIKPYETIQVTGDTSDPEALLSLSLKTRLRNGSSAFFLIDWVALESGGGNVNRKSGKPSREWGPLTNSMDELAVLLCRRADKSVAIILSQNLDFESLVSKLSHKWKDLTQGCFEICYTLDGHPNCDVDCDEDLIALRTLAKKFRIGRIDVFVKDLTGSNTSLNVGECGDRSSSSLNVGGSGELISEIDNGSEMTMSLYDQEKKQLKSDGWRIAIKGVDQVFVGGVVAFRESLSKYSLFHGFQYIYAKNDAETVKACCRTLHCTWFVKAKVEKPSGLFRIKELMNEHSCGAASLSTSSSRSSSGLIGRIFSEAIRLSPSKRPVDVRKELKKDYGIDVTYRRAWMGVEKARSFVYGDYKKSFKELTWFVDSFKASNPDSTCDLESDEARRFKRLFVGFGACKHGFKFCLPLLFLDGTFLKGTHKGCLLAACAKDGNRGLYPICVAVVDSENSENWHWFMLKLRDFLDFDKEVVFISDRHEGLLRAVESVFPSSPHSYCLLHLKANLRKHMGGLDTKKKKHIVALFHRCACAANVQECDKLLSKLKQDGGVKITEFLSRLENEHWCHPYFPGKRYGELTSNLVECFNNWIRKERRLPITQLVDKIRLKLMDQMCDRRELAAKWKTVICPKWDKKLVELFGLSKTWNVVRANGDLYEVQSDPSVSVDIARRSCSCGDWQLNMFPCVHGVCALKKSKKDLNDYMECCFFSESYREAYSKCINPVPRIWQNVDLDAADDILLPPLCKRPPGRPRTERIPSTGAKTRKVTCSRCGQVGTHNRGTCKEPLES</sequence>
<dbReference type="SMART" id="SM00575">
    <property type="entry name" value="ZnF_PMZ"/>
    <property type="match status" value="1"/>
</dbReference>
<evidence type="ECO:0000256" key="2">
    <source>
        <dbReference type="ARBA" id="ARBA00022771"/>
    </source>
</evidence>
<dbReference type="Pfam" id="PF10551">
    <property type="entry name" value="MULE"/>
    <property type="match status" value="1"/>
</dbReference>
<keyword evidence="7" id="KW-1185">Reference proteome</keyword>
<evidence type="ECO:0000259" key="5">
    <source>
        <dbReference type="PROSITE" id="PS50966"/>
    </source>
</evidence>
<keyword evidence="3" id="KW-0862">Zinc</keyword>
<reference evidence="6" key="1">
    <citation type="submission" date="2020-08" db="EMBL/GenBank/DDBJ databases">
        <title>Plant Genome Project.</title>
        <authorList>
            <person name="Zhang R.-G."/>
        </authorList>
    </citation>
    <scope>NUCLEOTIDE SEQUENCE</scope>
    <source>
        <strain evidence="6">WSP0</strain>
        <tissue evidence="6">Leaf</tissue>
    </source>
</reference>
<dbReference type="AlphaFoldDB" id="A0AAV6HXY8"/>
<accession>A0AAV6HXY8</accession>
<dbReference type="InterPro" id="IPR004332">
    <property type="entry name" value="Transposase_MuDR"/>
</dbReference>
<dbReference type="InterPro" id="IPR006564">
    <property type="entry name" value="Znf_PMZ"/>
</dbReference>
<evidence type="ECO:0000313" key="6">
    <source>
        <dbReference type="EMBL" id="KAG5520360.1"/>
    </source>
</evidence>
<evidence type="ECO:0000256" key="3">
    <source>
        <dbReference type="ARBA" id="ARBA00022833"/>
    </source>
</evidence>